<evidence type="ECO:0000256" key="4">
    <source>
        <dbReference type="SAM" id="SignalP"/>
    </source>
</evidence>
<accession>A0A0P9Z4B4</accession>
<protein>
    <submittedName>
        <fullName evidence="5">Outer membrane porin, OprD family protein</fullName>
    </submittedName>
</protein>
<feature type="signal peptide" evidence="4">
    <location>
        <begin position="1"/>
        <end position="20"/>
    </location>
</feature>
<dbReference type="Pfam" id="PF03573">
    <property type="entry name" value="OprD"/>
    <property type="match status" value="1"/>
</dbReference>
<dbReference type="AlphaFoldDB" id="A0A0P9Z4B4"/>
<dbReference type="EMBL" id="LJRF01000166">
    <property type="protein sequence ID" value="KPY44346.1"/>
    <property type="molecule type" value="Genomic_DNA"/>
</dbReference>
<dbReference type="PANTHER" id="PTHR34596:SF2">
    <property type="entry name" value="CHITOPORIN"/>
    <property type="match status" value="1"/>
</dbReference>
<gene>
    <name evidence="5" type="ORF">ALO47_01265</name>
</gene>
<evidence type="ECO:0000313" key="5">
    <source>
        <dbReference type="EMBL" id="KPY44346.1"/>
    </source>
</evidence>
<reference evidence="5 6" key="1">
    <citation type="submission" date="2015-09" db="EMBL/GenBank/DDBJ databases">
        <title>Genome announcement of multiple Pseudomonas syringae strains.</title>
        <authorList>
            <person name="Thakur S."/>
            <person name="Wang P.W."/>
            <person name="Gong Y."/>
            <person name="Weir B.S."/>
            <person name="Guttman D.S."/>
        </authorList>
    </citation>
    <scope>NUCLEOTIDE SEQUENCE [LARGE SCALE GENOMIC DNA]</scope>
    <source>
        <strain evidence="5 6">ICMP3882</strain>
    </source>
</reference>
<keyword evidence="3 4" id="KW-0732">Signal</keyword>
<evidence type="ECO:0000313" key="6">
    <source>
        <dbReference type="Proteomes" id="UP000050554"/>
    </source>
</evidence>
<dbReference type="Gene3D" id="2.40.160.10">
    <property type="entry name" value="Porin"/>
    <property type="match status" value="1"/>
</dbReference>
<dbReference type="InterPro" id="IPR005318">
    <property type="entry name" value="OM_porin_bac"/>
</dbReference>
<comment type="caution">
    <text evidence="5">The sequence shown here is derived from an EMBL/GenBank/DDBJ whole genome shotgun (WGS) entry which is preliminary data.</text>
</comment>
<comment type="similarity">
    <text evidence="1">Belongs to the outer membrane porin (Opr) (TC 1.B.25) family.</text>
</comment>
<organism evidence="5 6">
    <name type="scientific">Pseudomonas syringae pv. ribicola</name>
    <dbReference type="NCBI Taxonomy" id="55398"/>
    <lineage>
        <taxon>Bacteria</taxon>
        <taxon>Pseudomonadati</taxon>
        <taxon>Pseudomonadota</taxon>
        <taxon>Gammaproteobacteria</taxon>
        <taxon>Pseudomonadales</taxon>
        <taxon>Pseudomonadaceae</taxon>
        <taxon>Pseudomonas</taxon>
    </lineage>
</organism>
<dbReference type="GO" id="GO:0015288">
    <property type="term" value="F:porin activity"/>
    <property type="evidence" value="ECO:0007669"/>
    <property type="project" value="TreeGrafter"/>
</dbReference>
<proteinExistence type="inferred from homology"/>
<evidence type="ECO:0000256" key="2">
    <source>
        <dbReference type="ARBA" id="ARBA00022448"/>
    </source>
</evidence>
<name>A0A0P9Z4B4_PSESI</name>
<dbReference type="PATRIC" id="fig|55398.3.peg.1596"/>
<evidence type="ECO:0000256" key="3">
    <source>
        <dbReference type="ARBA" id="ARBA00022729"/>
    </source>
</evidence>
<dbReference type="Proteomes" id="UP000050554">
    <property type="component" value="Unassembled WGS sequence"/>
</dbReference>
<feature type="chain" id="PRO_5006172974" evidence="4">
    <location>
        <begin position="21"/>
        <end position="459"/>
    </location>
</feature>
<dbReference type="PANTHER" id="PTHR34596">
    <property type="entry name" value="CHITOPORIN"/>
    <property type="match status" value="1"/>
</dbReference>
<evidence type="ECO:0000256" key="1">
    <source>
        <dbReference type="ARBA" id="ARBA00009075"/>
    </source>
</evidence>
<dbReference type="GO" id="GO:0016020">
    <property type="term" value="C:membrane"/>
    <property type="evidence" value="ECO:0007669"/>
    <property type="project" value="InterPro"/>
</dbReference>
<keyword evidence="2" id="KW-0813">Transport</keyword>
<dbReference type="InterPro" id="IPR023614">
    <property type="entry name" value="Porin_dom_sf"/>
</dbReference>
<sequence length="459" mass="50554">MKTTSTALLALSLSSFGAMVQAEPASQTFVPTELSTKNAQAEANGFFEDQHLTGTTRNWYANELRRRDSTFGYTDDGVRKQTPRRINWQQGTIVNYTSGYTQGTVGFSTELALYNAIALDRDTGDFAGNSNRTLADSDGDAVGQWSKMGLGNVKARVSNTVLTMGRQSVNTPVIAFIGNRALPSSFQGFAVQSDEFNNLSLQAGSFDRVSPRMEQSLDKFRSEYGDRSKTADRLDMFGGDYKPTDSLTASFYASNLEDFWHQYYFGFTHELGDSKVFALSSNLNYYKTKDAGQSKLGAIDNDTYSLSFTGTHEAHSVSIAYQEVAGNEYFDYAHDTNAIFLANSLLSDFNGPNEKSLQIAYVLNMASYGVPGLKFNIYQARGWDIDGTHYKGTGYTDVLAMDGETHYGYGIGTSYSVQSGPLKATAIRATYTTHRASENQADGNINEFRLVTTIPFNIL</sequence>
<dbReference type="RefSeq" id="WP_004887869.1">
    <property type="nucleotide sequence ID" value="NZ_LJRF01000166.1"/>
</dbReference>